<dbReference type="CDD" id="cd07561">
    <property type="entry name" value="Peptidase_S41_CPP_like"/>
    <property type="match status" value="1"/>
</dbReference>
<keyword evidence="5" id="KW-1185">Reference proteome</keyword>
<dbReference type="Gene3D" id="2.30.42.10">
    <property type="match status" value="1"/>
</dbReference>
<dbReference type="PANTHER" id="PTHR32060:SF30">
    <property type="entry name" value="CARBOXY-TERMINAL PROCESSING PROTEASE CTPA"/>
    <property type="match status" value="1"/>
</dbReference>
<dbReference type="InterPro" id="IPR029045">
    <property type="entry name" value="ClpP/crotonase-like_dom_sf"/>
</dbReference>
<organism evidence="4 5">
    <name type="scientific">Gilvimarinus algae</name>
    <dbReference type="NCBI Taxonomy" id="3058037"/>
    <lineage>
        <taxon>Bacteria</taxon>
        <taxon>Pseudomonadati</taxon>
        <taxon>Pseudomonadota</taxon>
        <taxon>Gammaproteobacteria</taxon>
        <taxon>Cellvibrionales</taxon>
        <taxon>Cellvibrionaceae</taxon>
        <taxon>Gilvimarinus</taxon>
    </lineage>
</organism>
<dbReference type="EMBL" id="JAULRT010000032">
    <property type="protein sequence ID" value="MDO3380846.1"/>
    <property type="molecule type" value="Genomic_DNA"/>
</dbReference>
<reference evidence="4" key="1">
    <citation type="submission" date="2023-07" db="EMBL/GenBank/DDBJ databases">
        <title>Gilvimarinus algae sp. nov., isolated from the surface of Kelp.</title>
        <authorList>
            <person name="Sun Y.Y."/>
            <person name="Gong Y."/>
            <person name="Du Z.J."/>
        </authorList>
    </citation>
    <scope>NUCLEOTIDE SEQUENCE</scope>
    <source>
        <strain evidence="4">SDUM040014</strain>
    </source>
</reference>
<dbReference type="SUPFAM" id="SSF50156">
    <property type="entry name" value="PDZ domain-like"/>
    <property type="match status" value="1"/>
</dbReference>
<evidence type="ECO:0000313" key="5">
    <source>
        <dbReference type="Proteomes" id="UP001168380"/>
    </source>
</evidence>
<dbReference type="Proteomes" id="UP001168380">
    <property type="component" value="Unassembled WGS sequence"/>
</dbReference>
<feature type="region of interest" description="Disordered" evidence="1">
    <location>
        <begin position="31"/>
        <end position="90"/>
    </location>
</feature>
<sequence>MNRYPPFSGTVAPLMKTAAAATLALSLAACGGSSGSPTTLERVQDYYGVSSSSPSQGGNSSPSNSSSSSSSSVSSSSSSSSSSSTSSSGNGNYTWVEGVFPPEDNFWSQCADPRQGIAPYNGQPYPDEQGSYVDENVFLRSFSNNYYLWYDEITDRNPMLYTTTEYFDLLKTTARTPSGNLKDQFHWYDDTDSYRARTESGIAVGYGAQWALLASTPPREAVVVFTEPGSSAANANLARGARILEIDGVDLVNDNSQAGVDTLNAGLFPSELGESHTFVVQDLGSSATREITLTAGELTVSAVNKTATIDTATGTVGYLLFNTHIATAEAELVSAITAMSNAGISDLVLDLRYNGGGYLDIANELSYMIAGSNAAGKTFANTEFNDKHPTYDPFTGERLDPIAFHTTTLGFSLTEGQALPTLELNRLYVLTGGNTCSASEAIINGLRGVDVEIIQIGGATCGKPYGAYVIDNCGLSYFTTQFKGTNAKGFGDYADGFFPGDAGSSNQAELPGCAVEDDFDHLLGDPGEARLAAALHYRATGSCPSAPQAKATTAAASKLQKAIDAGASDGYIHQPRGMGDMLLRHPQ</sequence>
<evidence type="ECO:0000259" key="3">
    <source>
        <dbReference type="Pfam" id="PF03572"/>
    </source>
</evidence>
<accession>A0ABT8TDV9</accession>
<comment type="caution">
    <text evidence="4">The sequence shown here is derived from an EMBL/GenBank/DDBJ whole genome shotgun (WGS) entry which is preliminary data.</text>
</comment>
<dbReference type="Gene3D" id="3.90.226.10">
    <property type="entry name" value="2-enoyl-CoA Hydratase, Chain A, domain 1"/>
    <property type="match status" value="1"/>
</dbReference>
<dbReference type="PANTHER" id="PTHR32060">
    <property type="entry name" value="TAIL-SPECIFIC PROTEASE"/>
    <property type="match status" value="1"/>
</dbReference>
<gene>
    <name evidence="4" type="ORF">QWI16_01590</name>
</gene>
<evidence type="ECO:0000256" key="2">
    <source>
        <dbReference type="SAM" id="SignalP"/>
    </source>
</evidence>
<keyword evidence="2" id="KW-0732">Signal</keyword>
<dbReference type="Gene3D" id="3.30.750.170">
    <property type="match status" value="1"/>
</dbReference>
<dbReference type="PROSITE" id="PS51257">
    <property type="entry name" value="PROKAR_LIPOPROTEIN"/>
    <property type="match status" value="1"/>
</dbReference>
<dbReference type="SUPFAM" id="SSF52096">
    <property type="entry name" value="ClpP/crotonase"/>
    <property type="match status" value="1"/>
</dbReference>
<feature type="signal peptide" evidence="2">
    <location>
        <begin position="1"/>
        <end position="20"/>
    </location>
</feature>
<dbReference type="RefSeq" id="WP_302710969.1">
    <property type="nucleotide sequence ID" value="NZ_JAULRT010000032.1"/>
</dbReference>
<feature type="compositionally biased region" description="Low complexity" evidence="1">
    <location>
        <begin position="50"/>
        <end position="90"/>
    </location>
</feature>
<feature type="domain" description="Tail specific protease" evidence="3">
    <location>
        <begin position="316"/>
        <end position="463"/>
    </location>
</feature>
<protein>
    <submittedName>
        <fullName evidence="4">S41 family peptidase</fullName>
    </submittedName>
</protein>
<dbReference type="InterPro" id="IPR036034">
    <property type="entry name" value="PDZ_sf"/>
</dbReference>
<dbReference type="InterPro" id="IPR005151">
    <property type="entry name" value="Tail-specific_protease"/>
</dbReference>
<feature type="chain" id="PRO_5047178167" evidence="2">
    <location>
        <begin position="21"/>
        <end position="587"/>
    </location>
</feature>
<evidence type="ECO:0000313" key="4">
    <source>
        <dbReference type="EMBL" id="MDO3380846.1"/>
    </source>
</evidence>
<evidence type="ECO:0000256" key="1">
    <source>
        <dbReference type="SAM" id="MobiDB-lite"/>
    </source>
</evidence>
<dbReference type="Pfam" id="PF03572">
    <property type="entry name" value="Peptidase_S41"/>
    <property type="match status" value="1"/>
</dbReference>
<proteinExistence type="predicted"/>
<name>A0ABT8TDV9_9GAMM</name>